<name>A0ABY8AVT0_9GAMM</name>
<gene>
    <name evidence="1" type="ORF">PXX05_00225</name>
</gene>
<keyword evidence="2" id="KW-1185">Reference proteome</keyword>
<dbReference type="RefSeq" id="WP_275089050.1">
    <property type="nucleotide sequence ID" value="NZ_CP119078.1"/>
</dbReference>
<accession>A0ABY8AVT0</accession>
<reference evidence="1 2" key="1">
    <citation type="submission" date="2023-02" db="EMBL/GenBank/DDBJ databases">
        <title>Genome Sequence of L. cardiaca H63T.</title>
        <authorList>
            <person name="Lopez A.E."/>
            <person name="Cianciotto N.P."/>
        </authorList>
    </citation>
    <scope>NUCLEOTIDE SEQUENCE [LARGE SCALE GENOMIC DNA]</scope>
    <source>
        <strain evidence="1 2">H63</strain>
    </source>
</reference>
<organism evidence="1 2">
    <name type="scientific">Legionella cardiaca</name>
    <dbReference type="NCBI Taxonomy" id="1071983"/>
    <lineage>
        <taxon>Bacteria</taxon>
        <taxon>Pseudomonadati</taxon>
        <taxon>Pseudomonadota</taxon>
        <taxon>Gammaproteobacteria</taxon>
        <taxon>Legionellales</taxon>
        <taxon>Legionellaceae</taxon>
        <taxon>Legionella</taxon>
    </lineage>
</organism>
<evidence type="ECO:0000313" key="2">
    <source>
        <dbReference type="Proteomes" id="UP001222087"/>
    </source>
</evidence>
<dbReference type="Pfam" id="PF05258">
    <property type="entry name" value="DciA"/>
    <property type="match status" value="1"/>
</dbReference>
<dbReference type="Proteomes" id="UP001222087">
    <property type="component" value="Chromosome"/>
</dbReference>
<dbReference type="InterPro" id="IPR007922">
    <property type="entry name" value="DciA-like"/>
</dbReference>
<protein>
    <submittedName>
        <fullName evidence="1">DUF721 domain-containing protein</fullName>
    </submittedName>
</protein>
<sequence>MRRINRCLNPQLLEICQNAIELEGLNALVKTYLPAHLVNYCNVGSFLRGSLTLTITNSAWATELRYAIPELRDKLRREAGLYQLVGIKITVIEENSHQLATCNKNKTIPLSNSARDTIRIASEQCNYEPLKKALQQLSTEQN</sequence>
<evidence type="ECO:0000313" key="1">
    <source>
        <dbReference type="EMBL" id="WED43237.1"/>
    </source>
</evidence>
<dbReference type="EMBL" id="CP119078">
    <property type="protein sequence ID" value="WED43237.1"/>
    <property type="molecule type" value="Genomic_DNA"/>
</dbReference>
<proteinExistence type="predicted"/>